<dbReference type="InterPro" id="IPR012854">
    <property type="entry name" value="Cu_amine_oxidase-like_N"/>
</dbReference>
<dbReference type="InterPro" id="IPR050952">
    <property type="entry name" value="TRIM-NHL_E3_ligases"/>
</dbReference>
<dbReference type="Gene3D" id="3.30.457.10">
    <property type="entry name" value="Copper amine oxidase-like, N-terminal domain"/>
    <property type="match status" value="2"/>
</dbReference>
<keyword evidence="3" id="KW-0732">Signal</keyword>
<dbReference type="GO" id="GO:0030246">
    <property type="term" value="F:carbohydrate binding"/>
    <property type="evidence" value="ECO:0007669"/>
    <property type="project" value="InterPro"/>
</dbReference>
<dbReference type="Pfam" id="PF07833">
    <property type="entry name" value="Cu_amine_oxidN1"/>
    <property type="match status" value="1"/>
</dbReference>
<evidence type="ECO:0000259" key="5">
    <source>
        <dbReference type="Pfam" id="PF07833"/>
    </source>
</evidence>
<reference evidence="6 7" key="1">
    <citation type="submission" date="2011-01" db="EMBL/GenBank/DDBJ databases">
        <title>Whole genome sequence of Caldisericum exile AZM16c01.</title>
        <authorList>
            <person name="Narita-Yamada S."/>
            <person name="Kawakoshi A."/>
            <person name="Nakamura S."/>
            <person name="Sasagawa M."/>
            <person name="Fukada J."/>
            <person name="Sekine M."/>
            <person name="Kato Y."/>
            <person name="Fukai R."/>
            <person name="Sasaki K."/>
            <person name="Hanamaki A."/>
            <person name="Narita H."/>
            <person name="Konno Y."/>
            <person name="Mori K."/>
            <person name="Yamazaki S."/>
            <person name="Suzuki K."/>
            <person name="Fujita N."/>
        </authorList>
    </citation>
    <scope>NUCLEOTIDE SEQUENCE [LARGE SCALE GENOMIC DNA]</scope>
    <source>
        <strain evidence="7">DSM 21853 / NBRC 104410 / AZM16c01</strain>
    </source>
</reference>
<protein>
    <recommendedName>
        <fullName evidence="8">Cohesin domain-containing protein</fullName>
    </recommendedName>
</protein>
<dbReference type="RefSeq" id="WP_014454066.1">
    <property type="nucleotide sequence ID" value="NC_017096.1"/>
</dbReference>
<dbReference type="Gene3D" id="2.120.10.30">
    <property type="entry name" value="TolB, C-terminal domain"/>
    <property type="match status" value="3"/>
</dbReference>
<accession>A0A7U6GG18</accession>
<dbReference type="EMBL" id="AP012051">
    <property type="protein sequence ID" value="BAL81671.1"/>
    <property type="molecule type" value="Genomic_DNA"/>
</dbReference>
<dbReference type="OrthoDB" id="9757737at2"/>
<keyword evidence="1" id="KW-0677">Repeat</keyword>
<dbReference type="Gene3D" id="2.60.40.680">
    <property type="match status" value="1"/>
</dbReference>
<evidence type="ECO:0000259" key="4">
    <source>
        <dbReference type="Pfam" id="PF01345"/>
    </source>
</evidence>
<feature type="chain" id="PRO_5031137729" description="Cohesin domain-containing protein" evidence="3">
    <location>
        <begin position="27"/>
        <end position="1075"/>
    </location>
</feature>
<dbReference type="InterPro" id="IPR001434">
    <property type="entry name" value="OmcB-like_DUF11"/>
</dbReference>
<dbReference type="PROSITE" id="PS51125">
    <property type="entry name" value="NHL"/>
    <property type="match status" value="4"/>
</dbReference>
<evidence type="ECO:0000256" key="1">
    <source>
        <dbReference type="ARBA" id="ARBA00022737"/>
    </source>
</evidence>
<dbReference type="InterPro" id="IPR008965">
    <property type="entry name" value="CBM2/CBM3_carb-bd_dom_sf"/>
</dbReference>
<organism evidence="6 7">
    <name type="scientific">Caldisericum exile (strain DSM 21853 / NBRC 104410 / AZM16c01)</name>
    <dbReference type="NCBI Taxonomy" id="511051"/>
    <lineage>
        <taxon>Bacteria</taxon>
        <taxon>Pseudomonadati</taxon>
        <taxon>Caldisericota/Cryosericota group</taxon>
        <taxon>Caldisericota</taxon>
        <taxon>Caldisericia</taxon>
        <taxon>Caldisericales</taxon>
        <taxon>Caldisericaceae</taxon>
        <taxon>Caldisericum</taxon>
    </lineage>
</organism>
<evidence type="ECO:0000256" key="2">
    <source>
        <dbReference type="PROSITE-ProRule" id="PRU00504"/>
    </source>
</evidence>
<dbReference type="Proteomes" id="UP000004793">
    <property type="component" value="Chromosome"/>
</dbReference>
<name>A0A7U6GG18_CALEA</name>
<evidence type="ECO:0000256" key="3">
    <source>
        <dbReference type="SAM" id="SignalP"/>
    </source>
</evidence>
<evidence type="ECO:0008006" key="8">
    <source>
        <dbReference type="Google" id="ProtNLM"/>
    </source>
</evidence>
<feature type="repeat" description="NHL" evidence="2">
    <location>
        <begin position="234"/>
        <end position="282"/>
    </location>
</feature>
<dbReference type="InterPro" id="IPR001258">
    <property type="entry name" value="NHL_repeat"/>
</dbReference>
<dbReference type="SUPFAM" id="SSF101898">
    <property type="entry name" value="NHL repeat"/>
    <property type="match status" value="1"/>
</dbReference>
<dbReference type="GO" id="GO:0008270">
    <property type="term" value="F:zinc ion binding"/>
    <property type="evidence" value="ECO:0007669"/>
    <property type="project" value="UniProtKB-KW"/>
</dbReference>
<feature type="domain" description="DUF11" evidence="4">
    <location>
        <begin position="620"/>
        <end position="710"/>
    </location>
</feature>
<feature type="repeat" description="NHL" evidence="2">
    <location>
        <begin position="527"/>
        <end position="570"/>
    </location>
</feature>
<dbReference type="Gene3D" id="2.40.10.500">
    <property type="match status" value="1"/>
</dbReference>
<evidence type="ECO:0000313" key="7">
    <source>
        <dbReference type="Proteomes" id="UP000004793"/>
    </source>
</evidence>
<dbReference type="SUPFAM" id="SSF55383">
    <property type="entry name" value="Copper amine oxidase, domain N"/>
    <property type="match status" value="2"/>
</dbReference>
<dbReference type="PANTHER" id="PTHR24104:SF25">
    <property type="entry name" value="PROTEIN LIN-41"/>
    <property type="match status" value="1"/>
</dbReference>
<dbReference type="InterPro" id="IPR036582">
    <property type="entry name" value="Mao_N_sf"/>
</dbReference>
<dbReference type="CDD" id="cd05819">
    <property type="entry name" value="NHL"/>
    <property type="match status" value="2"/>
</dbReference>
<dbReference type="KEGG" id="cex:CSE_15450"/>
<dbReference type="Pfam" id="PF01436">
    <property type="entry name" value="NHL"/>
    <property type="match status" value="3"/>
</dbReference>
<gene>
    <name evidence="6" type="ordered locus">CSE_15450</name>
</gene>
<evidence type="ECO:0000313" key="6">
    <source>
        <dbReference type="EMBL" id="BAL81671.1"/>
    </source>
</evidence>
<keyword evidence="7" id="KW-1185">Reference proteome</keyword>
<proteinExistence type="predicted"/>
<dbReference type="Pfam" id="PF01345">
    <property type="entry name" value="DUF11"/>
    <property type="match status" value="1"/>
</dbReference>
<feature type="signal peptide" evidence="3">
    <location>
        <begin position="1"/>
        <end position="26"/>
    </location>
</feature>
<feature type="repeat" description="NHL" evidence="2">
    <location>
        <begin position="146"/>
        <end position="189"/>
    </location>
</feature>
<dbReference type="Gene3D" id="2.60.40.10">
    <property type="entry name" value="Immunoglobulins"/>
    <property type="match status" value="1"/>
</dbReference>
<dbReference type="CDD" id="cd08547">
    <property type="entry name" value="Type_II_cohesin"/>
    <property type="match status" value="1"/>
</dbReference>
<sequence>MKRIISLLICIALMLASVSSVVPVRADTKPLYQVGVIGILPDDYIGAFALHTANTYESDYKSDLSFPMQGMTSTPDGNLVVLDTSYGRVHVLDKNLYNILTFGKLGYGEGKLQYPVDVAVDKDGNFYIADFFNNYFAKFDKNGKWIFNVGTEGSGNGQFNGPSGIAVDSSGNVYVSDQLNGRIQVFDTNGNFKAVLQTDVVAPGGMCVDSLNNLYVVDMRSSVVYKLDSTGKTLLKFGSAGTNDEQFVYPFDISVDKQGNIYVLDRGLGSKKHACVQKFDSTGKFLMKFGDNATKIPQPNGTFLTPGGFAVDDNGNVFVIDSGYFYNPGNPFGYPVGIRLTQFDSKGNFVRKVDFNESTKGRLINPWAACEDSKGNIWVTSWTNFNDVGEVDIFTPDGKFIKAIKGISDKEPFKAIGGIASDHNGSIYVGLGDYVAKFDENFNFVTKIGVGKVSNVFGVAVDSSQNIWVASNGTQTVVGFKSDGTLLSQFSPAHAPVGLYVDKNGNFYITTTDDNKVYVYDSSQKLKGSFGGGGRSTGKFWVPYGVVVDNSGNIIVADTENGRLQAFKGDTFDLLWSTEREFYEPAMLSLTKDGKILVADCFHNVVRILSETAPQVSQFDFAVRSSVSDVKVKAGDTLNFNVAIENIGKTDDSYSVKVENNLPSTWTFTVNTNTVSVKSNDMILIPISVGVPMTAGSEEGGTVTLTFTSTGLPNLSKSVTISIFTPEVPPVKVSFVGDKVPLGSTGTIDLSVEKADDLYGLAITISYDSAKLKVSKVEPVFNLGSNAVFLENHDKAGTIIVGYSLEGKVSGVTATGSLIRITFTGVSEGDSNIVPTDVTFYNSKLGVIKTEANPSTITVYNPVPPTLTVDFADGITVKDSSFYITGKTDPGCAVTINNSKITVGSDGRFAYSIILREGANTITIVSTNKYGISNKITRTVYLKTSTVIVLQIGSTTFTVNDTPGALDSPPVIKNSRTLVPIRAIIEAIGGSISWDGTTKKVTIVLGDKTIELWIGKPQAKVNGVTKWIDDTNHKVMPEIINGRTMLPLRFVTENLGAKVDWDGATKTITITYPAP</sequence>
<dbReference type="SUPFAM" id="SSF63829">
    <property type="entry name" value="Calcium-dependent phosphotriesterase"/>
    <property type="match status" value="1"/>
</dbReference>
<dbReference type="PANTHER" id="PTHR24104">
    <property type="entry name" value="E3 UBIQUITIN-PROTEIN LIGASE NHLRC1-RELATED"/>
    <property type="match status" value="1"/>
</dbReference>
<dbReference type="Pfam" id="PF09136">
    <property type="entry name" value="Glucodextran_B"/>
    <property type="match status" value="1"/>
</dbReference>
<dbReference type="AlphaFoldDB" id="A0A7U6GG18"/>
<dbReference type="InterPro" id="IPR013783">
    <property type="entry name" value="Ig-like_fold"/>
</dbReference>
<dbReference type="InterPro" id="IPR011042">
    <property type="entry name" value="6-blade_b-propeller_TolB-like"/>
</dbReference>
<feature type="repeat" description="NHL" evidence="2">
    <location>
        <begin position="102"/>
        <end position="142"/>
    </location>
</feature>
<dbReference type="SUPFAM" id="SSF49384">
    <property type="entry name" value="Carbohydrate-binding domain"/>
    <property type="match status" value="1"/>
</dbReference>
<feature type="domain" description="Copper amine oxidase-like N-terminal" evidence="5">
    <location>
        <begin position="966"/>
        <end position="1070"/>
    </location>
</feature>